<reference evidence="1 2" key="1">
    <citation type="journal article" date="2013" name="Genome Announc.">
        <title>Complete Genome Sequence of Glaciecola psychrophila Strain 170T.</title>
        <authorList>
            <person name="Yin J."/>
            <person name="Chen J."/>
            <person name="Liu G."/>
            <person name="Yu Y."/>
            <person name="Song L."/>
            <person name="Wang X."/>
            <person name="Qu X."/>
        </authorList>
    </citation>
    <scope>NUCLEOTIDE SEQUENCE [LARGE SCALE GENOMIC DNA]</scope>
    <source>
        <strain evidence="1 2">170</strain>
    </source>
</reference>
<accession>K6ZVN9</accession>
<proteinExistence type="predicted"/>
<gene>
    <name evidence="1" type="ORF">C427_4819</name>
</gene>
<evidence type="ECO:0000313" key="2">
    <source>
        <dbReference type="Proteomes" id="UP000011864"/>
    </source>
</evidence>
<dbReference type="RefSeq" id="WP_007642572.1">
    <property type="nucleotide sequence ID" value="NC_020514.1"/>
</dbReference>
<dbReference type="Proteomes" id="UP000011864">
    <property type="component" value="Chromosome"/>
</dbReference>
<dbReference type="STRING" id="1129794.C427_4819"/>
<keyword evidence="2" id="KW-1185">Reference proteome</keyword>
<organism evidence="1 2">
    <name type="scientific">Paraglaciecola psychrophila 170</name>
    <dbReference type="NCBI Taxonomy" id="1129794"/>
    <lineage>
        <taxon>Bacteria</taxon>
        <taxon>Pseudomonadati</taxon>
        <taxon>Pseudomonadota</taxon>
        <taxon>Gammaproteobacteria</taxon>
        <taxon>Alteromonadales</taxon>
        <taxon>Alteromonadaceae</taxon>
        <taxon>Paraglaciecola</taxon>
    </lineage>
</organism>
<dbReference type="KEGG" id="gps:C427_4819"/>
<evidence type="ECO:0000313" key="1">
    <source>
        <dbReference type="EMBL" id="AGH46918.1"/>
    </source>
</evidence>
<name>K6ZVN9_9ALTE</name>
<protein>
    <submittedName>
        <fullName evidence="1">Uncharacterized protein</fullName>
    </submittedName>
</protein>
<dbReference type="AlphaFoldDB" id="K6ZVN9"/>
<dbReference type="PATRIC" id="fig|1129794.4.peg.4801"/>
<sequence length="113" mass="13542">MNTKADPISLIYQATLEPQLWLELLEQMEHLFNEAVHPEQEFNLLAEHCQRDRKITQELHGLQEQSGTWKHLIDHLPMSVFLLILSCKWWLKIKERQLCYKMNNVYILIKSNN</sequence>
<dbReference type="EMBL" id="CP003837">
    <property type="protein sequence ID" value="AGH46918.1"/>
    <property type="molecule type" value="Genomic_DNA"/>
</dbReference>
<dbReference type="HOGENOM" id="CLU_2131045_0_0_6"/>